<evidence type="ECO:0000313" key="2">
    <source>
        <dbReference type="Proteomes" id="UP000813463"/>
    </source>
</evidence>
<feature type="region of interest" description="Disordered" evidence="1">
    <location>
        <begin position="73"/>
        <end position="100"/>
    </location>
</feature>
<dbReference type="RefSeq" id="XP_056684269.1">
    <property type="nucleotide sequence ID" value="XM_056828291.1"/>
</dbReference>
<gene>
    <name evidence="3" type="primary">LOC110790023</name>
</gene>
<accession>A0ABM3QLN1</accession>
<keyword evidence="2" id="KW-1185">Reference proteome</keyword>
<evidence type="ECO:0000313" key="3">
    <source>
        <dbReference type="RefSeq" id="XP_056684269.1"/>
    </source>
</evidence>
<dbReference type="GeneID" id="110790023"/>
<proteinExistence type="predicted"/>
<protein>
    <submittedName>
        <fullName evidence="3">Uncharacterized protein</fullName>
    </submittedName>
</protein>
<name>A0ABM3QLN1_SPIOL</name>
<reference evidence="2" key="1">
    <citation type="journal article" date="2021" name="Nat. Commun.">
        <title>Genomic analyses provide insights into spinach domestication and the genetic basis of agronomic traits.</title>
        <authorList>
            <person name="Cai X."/>
            <person name="Sun X."/>
            <person name="Xu C."/>
            <person name="Sun H."/>
            <person name="Wang X."/>
            <person name="Ge C."/>
            <person name="Zhang Z."/>
            <person name="Wang Q."/>
            <person name="Fei Z."/>
            <person name="Jiao C."/>
            <person name="Wang Q."/>
        </authorList>
    </citation>
    <scope>NUCLEOTIDE SEQUENCE [LARGE SCALE GENOMIC DNA]</scope>
    <source>
        <strain evidence="2">cv. Varoflay</strain>
    </source>
</reference>
<evidence type="ECO:0000256" key="1">
    <source>
        <dbReference type="SAM" id="MobiDB-lite"/>
    </source>
</evidence>
<dbReference type="Proteomes" id="UP000813463">
    <property type="component" value="Chromosome 5"/>
</dbReference>
<reference evidence="3" key="2">
    <citation type="submission" date="2025-08" db="UniProtKB">
        <authorList>
            <consortium name="RefSeq"/>
        </authorList>
    </citation>
    <scope>IDENTIFICATION</scope>
    <source>
        <tissue evidence="3">Leaf</tissue>
    </source>
</reference>
<sequence>MVVADLFKMKHIVNTRTFPSAHELLNTRHVLMEVGPNMSLAKHNALQWCLKQVVIEDAPHEEVGDHVVAKDVDQGATAHEDGDHAVAEDVDHTHTAPVKD</sequence>
<organism evidence="2 3">
    <name type="scientific">Spinacia oleracea</name>
    <name type="common">Spinach</name>
    <dbReference type="NCBI Taxonomy" id="3562"/>
    <lineage>
        <taxon>Eukaryota</taxon>
        <taxon>Viridiplantae</taxon>
        <taxon>Streptophyta</taxon>
        <taxon>Embryophyta</taxon>
        <taxon>Tracheophyta</taxon>
        <taxon>Spermatophyta</taxon>
        <taxon>Magnoliopsida</taxon>
        <taxon>eudicotyledons</taxon>
        <taxon>Gunneridae</taxon>
        <taxon>Pentapetalae</taxon>
        <taxon>Caryophyllales</taxon>
        <taxon>Chenopodiaceae</taxon>
        <taxon>Chenopodioideae</taxon>
        <taxon>Anserineae</taxon>
        <taxon>Spinacia</taxon>
    </lineage>
</organism>